<evidence type="ECO:0000313" key="1">
    <source>
        <dbReference type="EMBL" id="KAH7136197.1"/>
    </source>
</evidence>
<accession>A0A9P9EFK9</accession>
<dbReference type="Proteomes" id="UP000738349">
    <property type="component" value="Unassembled WGS sequence"/>
</dbReference>
<protein>
    <submittedName>
        <fullName evidence="1">Uncharacterized protein</fullName>
    </submittedName>
</protein>
<comment type="caution">
    <text evidence="1">The sequence shown here is derived from an EMBL/GenBank/DDBJ whole genome shotgun (WGS) entry which is preliminary data.</text>
</comment>
<feature type="non-terminal residue" evidence="1">
    <location>
        <position position="220"/>
    </location>
</feature>
<dbReference type="EMBL" id="JAGMUV010000013">
    <property type="protein sequence ID" value="KAH7136197.1"/>
    <property type="molecule type" value="Genomic_DNA"/>
</dbReference>
<dbReference type="OrthoDB" id="5279008at2759"/>
<gene>
    <name evidence="1" type="ORF">EDB81DRAFT_628333</name>
</gene>
<name>A0A9P9EFK9_9HYPO</name>
<dbReference type="AlphaFoldDB" id="A0A9P9EFK9"/>
<proteinExistence type="predicted"/>
<sequence length="220" mass="25005">GILPQRGLTFESQESIRLVRHIIHVVLTAAAVSKIQVEMLVLGPEQMPSSAILAKSPLVSVRRLHISLDPHFPECVPASSKWESDLIRFIKLLPELPHLEFDFEERDEWGRFSELSKELYIPKLETLKISCIDCAREELALFLVRHHRTLREVVLDAIQLSGDAAVWRWLIEIIRDSLDLTCFSILLSNTQEGGKFIELNDIGATDTQDLTEVIDMLTAK</sequence>
<reference evidence="1" key="1">
    <citation type="journal article" date="2021" name="Nat. Commun.">
        <title>Genetic determinants of endophytism in the Arabidopsis root mycobiome.</title>
        <authorList>
            <person name="Mesny F."/>
            <person name="Miyauchi S."/>
            <person name="Thiergart T."/>
            <person name="Pickel B."/>
            <person name="Atanasova L."/>
            <person name="Karlsson M."/>
            <person name="Huettel B."/>
            <person name="Barry K.W."/>
            <person name="Haridas S."/>
            <person name="Chen C."/>
            <person name="Bauer D."/>
            <person name="Andreopoulos W."/>
            <person name="Pangilinan J."/>
            <person name="LaButti K."/>
            <person name="Riley R."/>
            <person name="Lipzen A."/>
            <person name="Clum A."/>
            <person name="Drula E."/>
            <person name="Henrissat B."/>
            <person name="Kohler A."/>
            <person name="Grigoriev I.V."/>
            <person name="Martin F.M."/>
            <person name="Hacquard S."/>
        </authorList>
    </citation>
    <scope>NUCLEOTIDE SEQUENCE</scope>
    <source>
        <strain evidence="1">MPI-CAGE-AT-0147</strain>
    </source>
</reference>
<organism evidence="1 2">
    <name type="scientific">Dactylonectria macrodidyma</name>
    <dbReference type="NCBI Taxonomy" id="307937"/>
    <lineage>
        <taxon>Eukaryota</taxon>
        <taxon>Fungi</taxon>
        <taxon>Dikarya</taxon>
        <taxon>Ascomycota</taxon>
        <taxon>Pezizomycotina</taxon>
        <taxon>Sordariomycetes</taxon>
        <taxon>Hypocreomycetidae</taxon>
        <taxon>Hypocreales</taxon>
        <taxon>Nectriaceae</taxon>
        <taxon>Dactylonectria</taxon>
    </lineage>
</organism>
<keyword evidence="2" id="KW-1185">Reference proteome</keyword>
<feature type="non-terminal residue" evidence="1">
    <location>
        <position position="1"/>
    </location>
</feature>
<evidence type="ECO:0000313" key="2">
    <source>
        <dbReference type="Proteomes" id="UP000738349"/>
    </source>
</evidence>